<dbReference type="InterPro" id="IPR028846">
    <property type="entry name" value="Recoverin"/>
</dbReference>
<feature type="domain" description="EF-hand" evidence="5">
    <location>
        <begin position="100"/>
        <end position="135"/>
    </location>
</feature>
<dbReference type="PRINTS" id="PR00450">
    <property type="entry name" value="RECOVERIN"/>
</dbReference>
<dbReference type="WBParaSite" id="PSAMB.scaffold227size63887.g3457.t2">
    <property type="protein sequence ID" value="PSAMB.scaffold227size63887.g3457.t2"/>
    <property type="gene ID" value="PSAMB.scaffold227size63887.g3457"/>
</dbReference>
<keyword evidence="2" id="KW-0479">Metal-binding</keyword>
<keyword evidence="4" id="KW-0106">Calcium</keyword>
<dbReference type="InterPro" id="IPR011992">
    <property type="entry name" value="EF-hand-dom_pair"/>
</dbReference>
<protein>
    <submittedName>
        <fullName evidence="7">EF-hand domain-containing protein</fullName>
    </submittedName>
</protein>
<comment type="similarity">
    <text evidence="1">Belongs to the recoverin family.</text>
</comment>
<dbReference type="PANTHER" id="PTHR23055">
    <property type="entry name" value="CALCIUM BINDING PROTEINS"/>
    <property type="match status" value="1"/>
</dbReference>
<dbReference type="FunFam" id="1.10.238.10:FF:000009">
    <property type="entry name" value="Visinin-like protein 1"/>
    <property type="match status" value="1"/>
</dbReference>
<feature type="domain" description="EF-hand" evidence="5">
    <location>
        <begin position="136"/>
        <end position="171"/>
    </location>
</feature>
<evidence type="ECO:0000256" key="3">
    <source>
        <dbReference type="ARBA" id="ARBA00022737"/>
    </source>
</evidence>
<accession>A0A914VNK7</accession>
<name>A0A914VNK7_9BILA</name>
<dbReference type="Gene3D" id="1.10.238.10">
    <property type="entry name" value="EF-hand"/>
    <property type="match status" value="1"/>
</dbReference>
<dbReference type="InterPro" id="IPR018247">
    <property type="entry name" value="EF_Hand_1_Ca_BS"/>
</dbReference>
<dbReference type="PANTHER" id="PTHR23055:SF167">
    <property type="entry name" value="EF-HAND DOMAIN-CONTAINING PROTEIN"/>
    <property type="match status" value="1"/>
</dbReference>
<dbReference type="GO" id="GO:0005509">
    <property type="term" value="F:calcium ion binding"/>
    <property type="evidence" value="ECO:0007669"/>
    <property type="project" value="InterPro"/>
</dbReference>
<dbReference type="PROSITE" id="PS00018">
    <property type="entry name" value="EF_HAND_1"/>
    <property type="match status" value="2"/>
</dbReference>
<organism evidence="6 7">
    <name type="scientific">Plectus sambesii</name>
    <dbReference type="NCBI Taxonomy" id="2011161"/>
    <lineage>
        <taxon>Eukaryota</taxon>
        <taxon>Metazoa</taxon>
        <taxon>Ecdysozoa</taxon>
        <taxon>Nematoda</taxon>
        <taxon>Chromadorea</taxon>
        <taxon>Plectida</taxon>
        <taxon>Plectina</taxon>
        <taxon>Plectoidea</taxon>
        <taxon>Plectidae</taxon>
        <taxon>Plectus</taxon>
    </lineage>
</organism>
<evidence type="ECO:0000256" key="4">
    <source>
        <dbReference type="ARBA" id="ARBA00022837"/>
    </source>
</evidence>
<feature type="domain" description="EF-hand" evidence="5">
    <location>
        <begin position="184"/>
        <end position="219"/>
    </location>
</feature>
<keyword evidence="6" id="KW-1185">Reference proteome</keyword>
<sequence length="231" mass="27260">MRLPFGVERLWHWRVSNTTALLRRLSRQFVDVDEKEVELELEEQKIRHRPDSIDELVKTTKFNKRELQLLYRGFKENCPNGIVSAEKFQEIFALFFYYGDSRIYSQLVFNTFDEDGNGKISFEEFVQALSILLRGTNEQKLEWVFDLYDMHNRGFITQQDIQSVTKGIYDMMGTNVEPPICMTDINDHVNYTFSKLDRDTDGKITLQEFLAGCRDDPAVIQSLDLFKTVWR</sequence>
<dbReference type="CDD" id="cd00051">
    <property type="entry name" value="EFh"/>
    <property type="match status" value="1"/>
</dbReference>
<dbReference type="Pfam" id="PF13499">
    <property type="entry name" value="EF-hand_7"/>
    <property type="match status" value="1"/>
</dbReference>
<dbReference type="AlphaFoldDB" id="A0A914VNK7"/>
<dbReference type="Pfam" id="PF00036">
    <property type="entry name" value="EF-hand_1"/>
    <property type="match status" value="1"/>
</dbReference>
<dbReference type="Proteomes" id="UP000887566">
    <property type="component" value="Unplaced"/>
</dbReference>
<evidence type="ECO:0000256" key="2">
    <source>
        <dbReference type="ARBA" id="ARBA00022723"/>
    </source>
</evidence>
<dbReference type="PROSITE" id="PS50222">
    <property type="entry name" value="EF_HAND_2"/>
    <property type="match status" value="3"/>
</dbReference>
<dbReference type="InterPro" id="IPR002048">
    <property type="entry name" value="EF_hand_dom"/>
</dbReference>
<keyword evidence="3" id="KW-0677">Repeat</keyword>
<reference evidence="7" key="1">
    <citation type="submission" date="2022-11" db="UniProtKB">
        <authorList>
            <consortium name="WormBaseParasite"/>
        </authorList>
    </citation>
    <scope>IDENTIFICATION</scope>
</reference>
<evidence type="ECO:0000313" key="6">
    <source>
        <dbReference type="Proteomes" id="UP000887566"/>
    </source>
</evidence>
<evidence type="ECO:0000313" key="7">
    <source>
        <dbReference type="WBParaSite" id="PSAMB.scaffold227size63887.g3457.t2"/>
    </source>
</evidence>
<evidence type="ECO:0000256" key="1">
    <source>
        <dbReference type="ARBA" id="ARBA00006049"/>
    </source>
</evidence>
<dbReference type="SUPFAM" id="SSF47473">
    <property type="entry name" value="EF-hand"/>
    <property type="match status" value="1"/>
</dbReference>
<dbReference type="SMART" id="SM00054">
    <property type="entry name" value="EFh"/>
    <property type="match status" value="3"/>
</dbReference>
<proteinExistence type="inferred from homology"/>
<evidence type="ECO:0000259" key="5">
    <source>
        <dbReference type="PROSITE" id="PS50222"/>
    </source>
</evidence>